<dbReference type="AlphaFoldDB" id="A0A3B0TXX8"/>
<evidence type="ECO:0008006" key="2">
    <source>
        <dbReference type="Google" id="ProtNLM"/>
    </source>
</evidence>
<name>A0A3B0TXX8_9ZZZZ</name>
<dbReference type="InterPro" id="IPR025347">
    <property type="entry name" value="DUF4251"/>
</dbReference>
<gene>
    <name evidence="1" type="ORF">MNBD_BACTEROID01-1988</name>
</gene>
<accession>A0A3B0TXX8</accession>
<reference evidence="1" key="1">
    <citation type="submission" date="2018-06" db="EMBL/GenBank/DDBJ databases">
        <authorList>
            <person name="Zhirakovskaya E."/>
        </authorList>
    </citation>
    <scope>NUCLEOTIDE SEQUENCE</scope>
</reference>
<evidence type="ECO:0000313" key="1">
    <source>
        <dbReference type="EMBL" id="VAW16999.1"/>
    </source>
</evidence>
<protein>
    <recommendedName>
        <fullName evidence="2">DUF4251 domain-containing protein</fullName>
    </recommendedName>
</protein>
<sequence>MKLLFISTGIILVSAIVLFAQDNEKKSRKDIRAGKRSKIEQKVKEIITSRDYIFYARQANPLGGSPINLTSEYTLQVKGDTIESFLPFYGVAYRAELHGEGGIKFNTTAKNYKVKEKKGRYEVSIKVNAPNDDYRLYLVVTSSGYATLNVNCNNRQSISFNGIIKGVGL</sequence>
<organism evidence="1">
    <name type="scientific">hydrothermal vent metagenome</name>
    <dbReference type="NCBI Taxonomy" id="652676"/>
    <lineage>
        <taxon>unclassified sequences</taxon>
        <taxon>metagenomes</taxon>
        <taxon>ecological metagenomes</taxon>
    </lineage>
</organism>
<dbReference type="EMBL" id="UOEP01000067">
    <property type="protein sequence ID" value="VAW16999.1"/>
    <property type="molecule type" value="Genomic_DNA"/>
</dbReference>
<dbReference type="Pfam" id="PF14059">
    <property type="entry name" value="DUF4251"/>
    <property type="match status" value="1"/>
</dbReference>
<proteinExistence type="predicted"/>
<dbReference type="Gene3D" id="2.40.128.410">
    <property type="match status" value="1"/>
</dbReference>